<evidence type="ECO:0000313" key="1">
    <source>
        <dbReference type="EMBL" id="ADU12426.1"/>
    </source>
</evidence>
<evidence type="ECO:0008006" key="3">
    <source>
        <dbReference type="Google" id="ProtNLM"/>
    </source>
</evidence>
<keyword evidence="2" id="KW-1185">Reference proteome</keyword>
<dbReference type="OrthoDB" id="7057060at2"/>
<dbReference type="Gene3D" id="3.40.50.450">
    <property type="match status" value="1"/>
</dbReference>
<proteinExistence type="predicted"/>
<protein>
    <recommendedName>
        <fullName evidence="3">CD-NTase-associated protein 12/Pycsar effector protein TIR domain-containing protein</fullName>
    </recommendedName>
</protein>
<dbReference type="HOGENOM" id="CLU_899093_0_0_5"/>
<evidence type="ECO:0000313" key="2">
    <source>
        <dbReference type="Proteomes" id="UP000001492"/>
    </source>
</evidence>
<sequence length="309" mass="34434">MSIIGNVIQPTMRYIKGDMNAEDQKVVDRVSKVFCETVLALVKSEGLKSPQVPLIEANQFVGAVDLASYKVAFTEGYGNEAFTYADIQKYGITPLSSAITNISRDIGDVIYAFEFKKGLTDIEAAKVAKEAAKSYIERVKSDLKSHSKPAVESISLPEIAEGVKRFRTDYPEGKKTAFIIMKFGAPQAYSESAQVVKDVLSAHGIAAMRADDKQYMDDLFLNIKTYMHSCDFAVAIWDRIETDEFNPNVSLEVGYMMALGKDVLLLKDQTLKALPTDIIGRLYKPFDTRSPGTTAPEHIIKWLRDKNYI</sequence>
<dbReference type="AlphaFoldDB" id="E8RKE6"/>
<organism evidence="1 2">
    <name type="scientific">Asticcacaulis excentricus (strain ATCC 15261 / DSM 4724 / KCTC 12464 / NCIMB 9791 / VKM B-1370 / CB 48)</name>
    <dbReference type="NCBI Taxonomy" id="573065"/>
    <lineage>
        <taxon>Bacteria</taxon>
        <taxon>Pseudomonadati</taxon>
        <taxon>Pseudomonadota</taxon>
        <taxon>Alphaproteobacteria</taxon>
        <taxon>Caulobacterales</taxon>
        <taxon>Caulobacteraceae</taxon>
        <taxon>Asticcacaulis</taxon>
    </lineage>
</organism>
<dbReference type="eggNOG" id="ENOG502ZASB">
    <property type="taxonomic scope" value="Bacteria"/>
</dbReference>
<dbReference type="Proteomes" id="UP000001492">
    <property type="component" value="Chromosome 1"/>
</dbReference>
<accession>E8RKE6</accession>
<dbReference type="EMBL" id="CP002395">
    <property type="protein sequence ID" value="ADU12426.1"/>
    <property type="molecule type" value="Genomic_DNA"/>
</dbReference>
<dbReference type="SUPFAM" id="SSF52309">
    <property type="entry name" value="N-(deoxy)ribosyltransferase-like"/>
    <property type="match status" value="1"/>
</dbReference>
<dbReference type="KEGG" id="aex:Astex_0741"/>
<name>E8RKE6_ASTEC</name>
<gene>
    <name evidence="1" type="ordered locus">Astex_0741</name>
</gene>
<reference evidence="2" key="1">
    <citation type="submission" date="2010-12" db="EMBL/GenBank/DDBJ databases">
        <title>Complete sequence of chromosome 1 of Asticcacaulis excentricus CB 48.</title>
        <authorList>
            <consortium name="US DOE Joint Genome Institute"/>
            <person name="Lucas S."/>
            <person name="Copeland A."/>
            <person name="Lapidus A."/>
            <person name="Cheng J.-F."/>
            <person name="Bruce D."/>
            <person name="Goodwin L."/>
            <person name="Pitluck S."/>
            <person name="Teshima H."/>
            <person name="Davenport K."/>
            <person name="Detter J.C."/>
            <person name="Han C."/>
            <person name="Tapia R."/>
            <person name="Land M."/>
            <person name="Hauser L."/>
            <person name="Jeffries C."/>
            <person name="Kyrpides N."/>
            <person name="Ivanova N."/>
            <person name="Ovchinnikova G."/>
            <person name="Brun Y.V."/>
            <person name="Woyke T."/>
        </authorList>
    </citation>
    <scope>NUCLEOTIDE SEQUENCE [LARGE SCALE GENOMIC DNA]</scope>
    <source>
        <strain evidence="2">ATCC 15261 / DSM 4724 / KCTC 12464 / NCIMB 9791 / VKM B-1370 / CB 48</strain>
    </source>
</reference>